<dbReference type="EMBL" id="JANKHG010000005">
    <property type="protein sequence ID" value="MCR2745435.1"/>
    <property type="molecule type" value="Genomic_DNA"/>
</dbReference>
<gene>
    <name evidence="2" type="ORF">NSP04_02090</name>
</gene>
<dbReference type="InterPro" id="IPR036513">
    <property type="entry name" value="STAS_dom_sf"/>
</dbReference>
<evidence type="ECO:0000313" key="2">
    <source>
        <dbReference type="EMBL" id="MCR2745435.1"/>
    </source>
</evidence>
<accession>A0ABT1XDS8</accession>
<dbReference type="Gene3D" id="3.30.750.24">
    <property type="entry name" value="STAS domain"/>
    <property type="match status" value="1"/>
</dbReference>
<dbReference type="Pfam" id="PF13466">
    <property type="entry name" value="STAS_2"/>
    <property type="match status" value="1"/>
</dbReference>
<protein>
    <submittedName>
        <fullName evidence="2">STAS domain-containing protein</fullName>
    </submittedName>
</protein>
<feature type="domain" description="MlaB-like STAS" evidence="1">
    <location>
        <begin position="31"/>
        <end position="103"/>
    </location>
</feature>
<evidence type="ECO:0000259" key="1">
    <source>
        <dbReference type="Pfam" id="PF13466"/>
    </source>
</evidence>
<dbReference type="InterPro" id="IPR058548">
    <property type="entry name" value="MlaB-like_STAS"/>
</dbReference>
<sequence>MHSELILQEDLESEMENSIASSKHTQVALETLTIADCAALVEVIRQSLSAGISVVLDLSNCQEVDTAGMQLLVTIQNDPAVNLRVHWTKPSEVVAMKAARLGVQSWINAGFLEN</sequence>
<name>A0ABT1XDS8_9BURK</name>
<reference evidence="2" key="1">
    <citation type="submission" date="2022-07" db="EMBL/GenBank/DDBJ databases">
        <authorList>
            <person name="Xamxidin M."/>
        </authorList>
    </citation>
    <scope>NUCLEOTIDE SEQUENCE</scope>
    <source>
        <strain evidence="2">YS8-69</strain>
    </source>
</reference>
<organism evidence="2 3">
    <name type="scientific">Limnobacter parvus</name>
    <dbReference type="NCBI Taxonomy" id="2939690"/>
    <lineage>
        <taxon>Bacteria</taxon>
        <taxon>Pseudomonadati</taxon>
        <taxon>Pseudomonadota</taxon>
        <taxon>Betaproteobacteria</taxon>
        <taxon>Burkholderiales</taxon>
        <taxon>Burkholderiaceae</taxon>
        <taxon>Limnobacter</taxon>
    </lineage>
</organism>
<dbReference type="Proteomes" id="UP001165267">
    <property type="component" value="Unassembled WGS sequence"/>
</dbReference>
<evidence type="ECO:0000313" key="3">
    <source>
        <dbReference type="Proteomes" id="UP001165267"/>
    </source>
</evidence>
<proteinExistence type="predicted"/>
<dbReference type="SUPFAM" id="SSF52091">
    <property type="entry name" value="SpoIIaa-like"/>
    <property type="match status" value="1"/>
</dbReference>
<keyword evidence="3" id="KW-1185">Reference proteome</keyword>
<comment type="caution">
    <text evidence="2">The sequence shown here is derived from an EMBL/GenBank/DDBJ whole genome shotgun (WGS) entry which is preliminary data.</text>
</comment>
<dbReference type="RefSeq" id="WP_257510688.1">
    <property type="nucleotide sequence ID" value="NZ_JANKHG010000005.1"/>
</dbReference>